<evidence type="ECO:0000259" key="1">
    <source>
        <dbReference type="PROSITE" id="PS50994"/>
    </source>
</evidence>
<feature type="domain" description="Integrase catalytic" evidence="1">
    <location>
        <begin position="1"/>
        <end position="104"/>
    </location>
</feature>
<evidence type="ECO:0000313" key="3">
    <source>
        <dbReference type="Proteomes" id="UP000178186"/>
    </source>
</evidence>
<accession>A0A1G2H1X8</accession>
<dbReference type="STRING" id="1802128.A3H64_00990"/>
<reference evidence="2 3" key="1">
    <citation type="journal article" date="2016" name="Nat. Commun.">
        <title>Thousands of microbial genomes shed light on interconnected biogeochemical processes in an aquifer system.</title>
        <authorList>
            <person name="Anantharaman K."/>
            <person name="Brown C.T."/>
            <person name="Hug L.A."/>
            <person name="Sharon I."/>
            <person name="Castelle C.J."/>
            <person name="Probst A.J."/>
            <person name="Thomas B.C."/>
            <person name="Singh A."/>
            <person name="Wilkins M.J."/>
            <person name="Karaoz U."/>
            <person name="Brodie E.L."/>
            <person name="Williams K.H."/>
            <person name="Hubbard S.S."/>
            <person name="Banfield J.F."/>
        </authorList>
    </citation>
    <scope>NUCLEOTIDE SEQUENCE [LARGE SCALE GENOMIC DNA]</scope>
</reference>
<gene>
    <name evidence="2" type="ORF">A3H64_00990</name>
</gene>
<comment type="caution">
    <text evidence="2">The sequence shown here is derived from an EMBL/GenBank/DDBJ whole genome shotgun (WGS) entry which is preliminary data.</text>
</comment>
<proteinExistence type="predicted"/>
<dbReference type="PROSITE" id="PS50994">
    <property type="entry name" value="INTEGRASE"/>
    <property type="match status" value="1"/>
</dbReference>
<dbReference type="InterPro" id="IPR036397">
    <property type="entry name" value="RNaseH_sf"/>
</dbReference>
<dbReference type="GO" id="GO:0003676">
    <property type="term" value="F:nucleic acid binding"/>
    <property type="evidence" value="ECO:0007669"/>
    <property type="project" value="InterPro"/>
</dbReference>
<organism evidence="2 3">
    <name type="scientific">Candidatus Ryanbacteria bacterium RIFCSPLOWO2_02_FULL_45_11c</name>
    <dbReference type="NCBI Taxonomy" id="1802128"/>
    <lineage>
        <taxon>Bacteria</taxon>
        <taxon>Candidatus Ryaniibacteriota</taxon>
    </lineage>
</organism>
<dbReference type="PANTHER" id="PTHR46889">
    <property type="entry name" value="TRANSPOSASE INSF FOR INSERTION SEQUENCE IS3B-RELATED"/>
    <property type="match status" value="1"/>
</dbReference>
<dbReference type="PANTHER" id="PTHR46889:SF4">
    <property type="entry name" value="TRANSPOSASE INSO FOR INSERTION SEQUENCE ELEMENT IS911B-RELATED"/>
    <property type="match status" value="1"/>
</dbReference>
<dbReference type="SUPFAM" id="SSF53098">
    <property type="entry name" value="Ribonuclease H-like"/>
    <property type="match status" value="1"/>
</dbReference>
<protein>
    <recommendedName>
        <fullName evidence="1">Integrase catalytic domain-containing protein</fullName>
    </recommendedName>
</protein>
<sequence length="126" mass="15352">MNLYLYVQDNKIHIYCQITDKKFIAVLKEHQIHISMDGRGRCIDNIFTERLWRSVKYEEVYLKSYRDIEKAWNNITDYFQFYNEHRPHQSLNYQTPTEVYHQNKTSQTKLQTVNRRNTSILSRSTV</sequence>
<dbReference type="InterPro" id="IPR050900">
    <property type="entry name" value="Transposase_IS3/IS150/IS904"/>
</dbReference>
<evidence type="ECO:0000313" key="2">
    <source>
        <dbReference type="EMBL" id="OGZ56477.1"/>
    </source>
</evidence>
<dbReference type="InterPro" id="IPR012337">
    <property type="entry name" value="RNaseH-like_sf"/>
</dbReference>
<dbReference type="GO" id="GO:0015074">
    <property type="term" value="P:DNA integration"/>
    <property type="evidence" value="ECO:0007669"/>
    <property type="project" value="InterPro"/>
</dbReference>
<dbReference type="Proteomes" id="UP000178186">
    <property type="component" value="Unassembled WGS sequence"/>
</dbReference>
<dbReference type="EMBL" id="MHNY01000011">
    <property type="protein sequence ID" value="OGZ56477.1"/>
    <property type="molecule type" value="Genomic_DNA"/>
</dbReference>
<dbReference type="AlphaFoldDB" id="A0A1G2H1X8"/>
<name>A0A1G2H1X8_9BACT</name>
<dbReference type="Gene3D" id="3.30.420.10">
    <property type="entry name" value="Ribonuclease H-like superfamily/Ribonuclease H"/>
    <property type="match status" value="1"/>
</dbReference>
<dbReference type="InterPro" id="IPR001584">
    <property type="entry name" value="Integrase_cat-core"/>
</dbReference>
<dbReference type="Pfam" id="PF13683">
    <property type="entry name" value="rve_3"/>
    <property type="match status" value="1"/>
</dbReference>